<dbReference type="PANTHER" id="PTHR33393:SF11">
    <property type="entry name" value="POLYGLUTAMINE SYNTHESIS ACCESSORY PROTEIN RV0574C-RELATED"/>
    <property type="match status" value="1"/>
</dbReference>
<dbReference type="PANTHER" id="PTHR33393">
    <property type="entry name" value="POLYGLUTAMINE SYNTHESIS ACCESSORY PROTEIN RV0574C-RELATED"/>
    <property type="match status" value="1"/>
</dbReference>
<dbReference type="OrthoDB" id="9810906at2"/>
<organism evidence="3 4">
    <name type="scientific">Tangfeifania diversioriginum</name>
    <dbReference type="NCBI Taxonomy" id="1168035"/>
    <lineage>
        <taxon>Bacteria</taxon>
        <taxon>Pseudomonadati</taxon>
        <taxon>Bacteroidota</taxon>
        <taxon>Bacteroidia</taxon>
        <taxon>Marinilabiliales</taxon>
        <taxon>Prolixibacteraceae</taxon>
        <taxon>Tangfeifania</taxon>
    </lineage>
</organism>
<dbReference type="STRING" id="1168035.SAMN05444280_14415"/>
<evidence type="ECO:0000313" key="4">
    <source>
        <dbReference type="Proteomes" id="UP000184050"/>
    </source>
</evidence>
<dbReference type="SMART" id="SM00854">
    <property type="entry name" value="PGA_cap"/>
    <property type="match status" value="1"/>
</dbReference>
<feature type="domain" description="Capsule synthesis protein CapA" evidence="2">
    <location>
        <begin position="7"/>
        <end position="238"/>
    </location>
</feature>
<dbReference type="InterPro" id="IPR019079">
    <property type="entry name" value="Capsule_synth_CapA"/>
</dbReference>
<reference evidence="3 4" key="1">
    <citation type="submission" date="2016-11" db="EMBL/GenBank/DDBJ databases">
        <authorList>
            <person name="Jaros S."/>
            <person name="Januszkiewicz K."/>
            <person name="Wedrychowicz H."/>
        </authorList>
    </citation>
    <scope>NUCLEOTIDE SEQUENCE [LARGE SCALE GENOMIC DNA]</scope>
    <source>
        <strain evidence="3 4">DSM 27063</strain>
    </source>
</reference>
<dbReference type="AlphaFoldDB" id="A0A1M6NNQ2"/>
<dbReference type="InterPro" id="IPR029052">
    <property type="entry name" value="Metallo-depent_PP-like"/>
</dbReference>
<evidence type="ECO:0000313" key="3">
    <source>
        <dbReference type="EMBL" id="SHJ97192.1"/>
    </source>
</evidence>
<accession>A0A1M6NNQ2</accession>
<protein>
    <submittedName>
        <fullName evidence="3">Poly-gamma-glutamate synthesis protein (Capsule biosynthesis protein)</fullName>
    </submittedName>
</protein>
<proteinExistence type="inferred from homology"/>
<name>A0A1M6NNQ2_9BACT</name>
<dbReference type="SUPFAM" id="SSF56300">
    <property type="entry name" value="Metallo-dependent phosphatases"/>
    <property type="match status" value="1"/>
</dbReference>
<dbReference type="InterPro" id="IPR052169">
    <property type="entry name" value="CW_Biosynth-Accessory"/>
</dbReference>
<dbReference type="Pfam" id="PF09587">
    <property type="entry name" value="PGA_cap"/>
    <property type="match status" value="1"/>
</dbReference>
<evidence type="ECO:0000256" key="1">
    <source>
        <dbReference type="ARBA" id="ARBA00005662"/>
    </source>
</evidence>
<comment type="similarity">
    <text evidence="1">Belongs to the CapA family.</text>
</comment>
<evidence type="ECO:0000259" key="2">
    <source>
        <dbReference type="SMART" id="SM00854"/>
    </source>
</evidence>
<keyword evidence="4" id="KW-1185">Reference proteome</keyword>
<dbReference type="EMBL" id="FQZE01000044">
    <property type="protein sequence ID" value="SHJ97192.1"/>
    <property type="molecule type" value="Genomic_DNA"/>
</dbReference>
<sequence>MKFGNMKIAFTGDLFLGGDLLGCKDYSSLEIQAFKQADIRVCNLEQGSGDNQEELNKSTVTAPLKSLSYLTENSINIVSLANNHIQDKGTDGFEQKIQFLQDNGIRFTGAGRNIHEASKAIELGDGYFVLSFCTFEKSYLKKVQLATSSEFGVNPLTFEQIKKSLDKLPQHAKAILMLHWGRENVWLPPVSDVSFAKKILKLEKVHSIIGMHSHRVQGAIKHQGKQAWFSLGNFLFPNFFVQPRTQMTYPEPIPDKYHTTKEYHPVFSLTYKMWKWSNRVSLLLMFDTSTGNFKRVFVKQQKYKPLVKELNRSTSFFLEIWFSILSAMLNFPRFLYIPFEFMWRKWLTFVRYFNILTFYIFKERKFFSVLKFR</sequence>
<gene>
    <name evidence="3" type="ORF">SAMN05444280_14415</name>
</gene>
<dbReference type="Proteomes" id="UP000184050">
    <property type="component" value="Unassembled WGS sequence"/>
</dbReference>